<proteinExistence type="predicted"/>
<dbReference type="OrthoDB" id="59470at2759"/>
<gene>
    <name evidence="1" type="ORF">Mgra_00002821</name>
</gene>
<keyword evidence="2" id="KW-1185">Reference proteome</keyword>
<protein>
    <submittedName>
        <fullName evidence="1">Thioredoxin domain-containing protein</fullName>
    </submittedName>
</protein>
<accession>A0A8S9ZW63</accession>
<dbReference type="AlphaFoldDB" id="A0A8S9ZW63"/>
<dbReference type="EMBL" id="JABEBT010000017">
    <property type="protein sequence ID" value="KAF7637846.1"/>
    <property type="molecule type" value="Genomic_DNA"/>
</dbReference>
<reference evidence="1" key="1">
    <citation type="journal article" date="2020" name="Ecol. Evol.">
        <title>Genome structure and content of the rice root-knot nematode (Meloidogyne graminicola).</title>
        <authorList>
            <person name="Phan N.T."/>
            <person name="Danchin E.G.J."/>
            <person name="Klopp C."/>
            <person name="Perfus-Barbeoch L."/>
            <person name="Kozlowski D.K."/>
            <person name="Koutsovoulos G.D."/>
            <person name="Lopez-Roques C."/>
            <person name="Bouchez O."/>
            <person name="Zahm M."/>
            <person name="Besnard G."/>
            <person name="Bellafiore S."/>
        </authorList>
    </citation>
    <scope>NUCLEOTIDE SEQUENCE</scope>
    <source>
        <strain evidence="1">VN-18</strain>
    </source>
</reference>
<comment type="caution">
    <text evidence="1">The sequence shown here is derived from an EMBL/GenBank/DDBJ whole genome shotgun (WGS) entry which is preliminary data.</text>
</comment>
<dbReference type="Proteomes" id="UP000605970">
    <property type="component" value="Unassembled WGS sequence"/>
</dbReference>
<evidence type="ECO:0000313" key="2">
    <source>
        <dbReference type="Proteomes" id="UP000605970"/>
    </source>
</evidence>
<sequence>MKLLLIILFYLLFILYYYNVNATISNINYRPKGNNPLLYEPGTDPIIHLDADTFVDTVLRPDKEKAYLVEFYKDWLVWIL</sequence>
<dbReference type="SUPFAM" id="SSF52833">
    <property type="entry name" value="Thioredoxin-like"/>
    <property type="match status" value="1"/>
</dbReference>
<organism evidence="1 2">
    <name type="scientific">Meloidogyne graminicola</name>
    <dbReference type="NCBI Taxonomy" id="189291"/>
    <lineage>
        <taxon>Eukaryota</taxon>
        <taxon>Metazoa</taxon>
        <taxon>Ecdysozoa</taxon>
        <taxon>Nematoda</taxon>
        <taxon>Chromadorea</taxon>
        <taxon>Rhabditida</taxon>
        <taxon>Tylenchina</taxon>
        <taxon>Tylenchomorpha</taxon>
        <taxon>Tylenchoidea</taxon>
        <taxon>Meloidogynidae</taxon>
        <taxon>Meloidogyninae</taxon>
        <taxon>Meloidogyne</taxon>
    </lineage>
</organism>
<name>A0A8S9ZW63_9BILA</name>
<evidence type="ECO:0000313" key="1">
    <source>
        <dbReference type="EMBL" id="KAF7637846.1"/>
    </source>
</evidence>
<dbReference type="InterPro" id="IPR036249">
    <property type="entry name" value="Thioredoxin-like_sf"/>
</dbReference>